<keyword evidence="3" id="KW-1185">Reference proteome</keyword>
<proteinExistence type="predicted"/>
<reference evidence="2 3" key="1">
    <citation type="submission" date="2018-02" db="EMBL/GenBank/DDBJ databases">
        <title>The genomes of Aspergillus section Nigri reveals drivers in fungal speciation.</title>
        <authorList>
            <consortium name="DOE Joint Genome Institute"/>
            <person name="Vesth T.C."/>
            <person name="Nybo J."/>
            <person name="Theobald S."/>
            <person name="Brandl J."/>
            <person name="Frisvad J.C."/>
            <person name="Nielsen K.F."/>
            <person name="Lyhne E.K."/>
            <person name="Kogle M.E."/>
            <person name="Kuo A."/>
            <person name="Riley R."/>
            <person name="Clum A."/>
            <person name="Nolan M."/>
            <person name="Lipzen A."/>
            <person name="Salamov A."/>
            <person name="Henrissat B."/>
            <person name="Wiebenga A."/>
            <person name="De vries R.P."/>
            <person name="Grigoriev I.V."/>
            <person name="Mortensen U.H."/>
            <person name="Andersen M.R."/>
            <person name="Baker S.E."/>
        </authorList>
    </citation>
    <scope>NUCLEOTIDE SEQUENCE [LARGE SCALE GENOMIC DNA]</scope>
    <source>
        <strain evidence="2 3">CBS 121057</strain>
    </source>
</reference>
<evidence type="ECO:0000313" key="3">
    <source>
        <dbReference type="Proteomes" id="UP000248423"/>
    </source>
</evidence>
<sequence length="187" mass="20984">MFQVDGPDAIKRRSTERAPTEARRQTCTQDVGKNAIALCCSLLDFLRSANHSRKPKSFDNALRVSLDSSGVDSGTTVMQMSIPARPEPQASWRMSDMHTIPTLKSQRIIRGPQTAWNYSVLRNGWLLVAEVSCFSFEMALRDEPGWLQEQELLRHVYQSSCWQLPTDKILLAKLTATEKTAGGTKDV</sequence>
<gene>
    <name evidence="2" type="ORF">BO78DRAFT_242425</name>
</gene>
<dbReference type="VEuPathDB" id="FungiDB:BO78DRAFT_242425"/>
<accession>A0A319DVP1</accession>
<dbReference type="EMBL" id="KZ826407">
    <property type="protein sequence ID" value="PYI01786.1"/>
    <property type="molecule type" value="Genomic_DNA"/>
</dbReference>
<evidence type="ECO:0000256" key="1">
    <source>
        <dbReference type="SAM" id="MobiDB-lite"/>
    </source>
</evidence>
<feature type="region of interest" description="Disordered" evidence="1">
    <location>
        <begin position="1"/>
        <end position="25"/>
    </location>
</feature>
<dbReference type="Proteomes" id="UP000248423">
    <property type="component" value="Unassembled WGS sequence"/>
</dbReference>
<dbReference type="AlphaFoldDB" id="A0A319DVP1"/>
<protein>
    <submittedName>
        <fullName evidence="2">Uncharacterized protein</fullName>
    </submittedName>
</protein>
<feature type="compositionally biased region" description="Basic and acidic residues" evidence="1">
    <location>
        <begin position="8"/>
        <end position="24"/>
    </location>
</feature>
<organism evidence="2 3">
    <name type="scientific">Aspergillus sclerotiicarbonarius (strain CBS 121057 / IBT 28362)</name>
    <dbReference type="NCBI Taxonomy" id="1448318"/>
    <lineage>
        <taxon>Eukaryota</taxon>
        <taxon>Fungi</taxon>
        <taxon>Dikarya</taxon>
        <taxon>Ascomycota</taxon>
        <taxon>Pezizomycotina</taxon>
        <taxon>Eurotiomycetes</taxon>
        <taxon>Eurotiomycetidae</taxon>
        <taxon>Eurotiales</taxon>
        <taxon>Aspergillaceae</taxon>
        <taxon>Aspergillus</taxon>
        <taxon>Aspergillus subgen. Circumdati</taxon>
    </lineage>
</organism>
<evidence type="ECO:0000313" key="2">
    <source>
        <dbReference type="EMBL" id="PYI01786.1"/>
    </source>
</evidence>
<name>A0A319DVP1_ASPSB</name>